<dbReference type="Gene3D" id="2.30.30.110">
    <property type="match status" value="1"/>
</dbReference>
<dbReference type="SUPFAM" id="SSF50118">
    <property type="entry name" value="Cell growth inhibitor/plasmid maintenance toxic component"/>
    <property type="match status" value="1"/>
</dbReference>
<keyword evidence="4" id="KW-1185">Reference proteome</keyword>
<reference evidence="3 4" key="1">
    <citation type="submission" date="2019-06" db="EMBL/GenBank/DDBJ databases">
        <title>Sequencing the genomes of 1000 actinobacteria strains.</title>
        <authorList>
            <person name="Klenk H.-P."/>
        </authorList>
    </citation>
    <scope>NUCLEOTIDE SEQUENCE [LARGE SCALE GENOMIC DNA]</scope>
    <source>
        <strain evidence="3 4">DSM 41649</strain>
    </source>
</reference>
<accession>A0A561EPI2</accession>
<name>A0A561EPI2_9ACTN</name>
<dbReference type="EMBL" id="VIVR01000001">
    <property type="protein sequence ID" value="TWE17510.1"/>
    <property type="molecule type" value="Genomic_DNA"/>
</dbReference>
<dbReference type="GO" id="GO:0003677">
    <property type="term" value="F:DNA binding"/>
    <property type="evidence" value="ECO:0007669"/>
    <property type="project" value="InterPro"/>
</dbReference>
<dbReference type="InterPro" id="IPR011067">
    <property type="entry name" value="Plasmid_toxin/cell-grow_inhib"/>
</dbReference>
<comment type="similarity">
    <text evidence="1">Belongs to the PemK/MazF family.</text>
</comment>
<dbReference type="RefSeq" id="WP_145790296.1">
    <property type="nucleotide sequence ID" value="NZ_BAAABR010000021.1"/>
</dbReference>
<evidence type="ECO:0000313" key="4">
    <source>
        <dbReference type="Proteomes" id="UP000318416"/>
    </source>
</evidence>
<dbReference type="AlphaFoldDB" id="A0A561EPI2"/>
<evidence type="ECO:0000256" key="1">
    <source>
        <dbReference type="ARBA" id="ARBA00007521"/>
    </source>
</evidence>
<organism evidence="3 4">
    <name type="scientific">Kitasatospora atroaurantiaca</name>
    <dbReference type="NCBI Taxonomy" id="285545"/>
    <lineage>
        <taxon>Bacteria</taxon>
        <taxon>Bacillati</taxon>
        <taxon>Actinomycetota</taxon>
        <taxon>Actinomycetes</taxon>
        <taxon>Kitasatosporales</taxon>
        <taxon>Streptomycetaceae</taxon>
        <taxon>Kitasatospora</taxon>
    </lineage>
</organism>
<keyword evidence="2" id="KW-1277">Toxin-antitoxin system</keyword>
<gene>
    <name evidence="3" type="ORF">FB465_2539</name>
</gene>
<protein>
    <submittedName>
        <fullName evidence="3">PemK-like, MazF-like toxin of type II toxin-antitoxin system</fullName>
    </submittedName>
</protein>
<sequence>MDIHLPYGAVKLLLLLALVAVILTAAAAAWLWQAVQRARARAAGHPEPREVWWAEVPFEDGPGSKDRPCLVIRVNRTHATVAKITSKHHAERPGVLPLPRGTVGDRRGRASWLETDELREVPIADFRRKVGTVDVKTWGRARNAMK</sequence>
<comment type="caution">
    <text evidence="3">The sequence shown here is derived from an EMBL/GenBank/DDBJ whole genome shotgun (WGS) entry which is preliminary data.</text>
</comment>
<dbReference type="OrthoDB" id="3295034at2"/>
<evidence type="ECO:0000313" key="3">
    <source>
        <dbReference type="EMBL" id="TWE17510.1"/>
    </source>
</evidence>
<proteinExistence type="inferred from homology"/>
<dbReference type="Pfam" id="PF02452">
    <property type="entry name" value="PemK_toxin"/>
    <property type="match status" value="1"/>
</dbReference>
<dbReference type="Proteomes" id="UP000318416">
    <property type="component" value="Unassembled WGS sequence"/>
</dbReference>
<dbReference type="InterPro" id="IPR003477">
    <property type="entry name" value="PemK-like"/>
</dbReference>
<evidence type="ECO:0000256" key="2">
    <source>
        <dbReference type="ARBA" id="ARBA00022649"/>
    </source>
</evidence>